<dbReference type="GO" id="GO:0006633">
    <property type="term" value="P:fatty acid biosynthetic process"/>
    <property type="evidence" value="ECO:0007669"/>
    <property type="project" value="InterPro"/>
</dbReference>
<comment type="similarity">
    <text evidence="1">Belongs to the enoyl-CoA hydratase/isomerase family.</text>
</comment>
<feature type="region of interest" description="Disordered" evidence="2">
    <location>
        <begin position="1"/>
        <end position="70"/>
    </location>
</feature>
<reference evidence="4" key="1">
    <citation type="submission" date="2019-10" db="EMBL/GenBank/DDBJ databases">
        <title>Nonomuraea sp. nov., isolated from Phyllanthus amarus.</title>
        <authorList>
            <person name="Klykleung N."/>
            <person name="Tanasupawat S."/>
        </authorList>
    </citation>
    <scope>NUCLEOTIDE SEQUENCE [LARGE SCALE GENOMIC DNA]</scope>
    <source>
        <strain evidence="4">3MP-10</strain>
    </source>
</reference>
<comment type="caution">
    <text evidence="4">The sequence shown here is derived from an EMBL/GenBank/DDBJ whole genome shotgun (WGS) entry which is preliminary data.</text>
</comment>
<dbReference type="InterPro" id="IPR002539">
    <property type="entry name" value="MaoC-like_dom"/>
</dbReference>
<dbReference type="GO" id="GO:0005835">
    <property type="term" value="C:fatty acid synthase complex"/>
    <property type="evidence" value="ECO:0007669"/>
    <property type="project" value="InterPro"/>
</dbReference>
<dbReference type="InterPro" id="IPR003965">
    <property type="entry name" value="Fatty_acid_synthase"/>
</dbReference>
<organism evidence="4 5">
    <name type="scientific">Streptomyces mimosae</name>
    <dbReference type="NCBI Taxonomy" id="2586635"/>
    <lineage>
        <taxon>Bacteria</taxon>
        <taxon>Bacillati</taxon>
        <taxon>Actinomycetota</taxon>
        <taxon>Actinomycetes</taxon>
        <taxon>Kitasatosporales</taxon>
        <taxon>Streptomycetaceae</taxon>
        <taxon>Streptomyces</taxon>
    </lineage>
</organism>
<accession>A0A5N6AH32</accession>
<feature type="domain" description="MaoC-like" evidence="3">
    <location>
        <begin position="78"/>
        <end position="139"/>
    </location>
</feature>
<protein>
    <recommendedName>
        <fullName evidence="3">MaoC-like domain-containing protein</fullName>
    </recommendedName>
</protein>
<evidence type="ECO:0000256" key="1">
    <source>
        <dbReference type="ARBA" id="ARBA00005254"/>
    </source>
</evidence>
<dbReference type="PANTHER" id="PTHR43841:SF1">
    <property type="entry name" value="3-HYDROXYACYL-THIOESTER DEHYDRATASE X"/>
    <property type="match status" value="1"/>
</dbReference>
<evidence type="ECO:0000313" key="4">
    <source>
        <dbReference type="EMBL" id="KAB8167994.1"/>
    </source>
</evidence>
<feature type="compositionally biased region" description="Gly residues" evidence="2">
    <location>
        <begin position="19"/>
        <end position="28"/>
    </location>
</feature>
<evidence type="ECO:0000259" key="3">
    <source>
        <dbReference type="Pfam" id="PF01575"/>
    </source>
</evidence>
<dbReference type="Gene3D" id="3.10.129.10">
    <property type="entry name" value="Hotdog Thioesterase"/>
    <property type="match status" value="1"/>
</dbReference>
<dbReference type="SUPFAM" id="SSF54637">
    <property type="entry name" value="Thioesterase/thiol ester dehydrase-isomerase"/>
    <property type="match status" value="1"/>
</dbReference>
<dbReference type="EMBL" id="VDLY02000004">
    <property type="protein sequence ID" value="KAB8167994.1"/>
    <property type="molecule type" value="Genomic_DNA"/>
</dbReference>
<dbReference type="InterPro" id="IPR029069">
    <property type="entry name" value="HotDog_dom_sf"/>
</dbReference>
<dbReference type="Proteomes" id="UP000314251">
    <property type="component" value="Unassembled WGS sequence"/>
</dbReference>
<dbReference type="GO" id="GO:0004312">
    <property type="term" value="F:fatty acid synthase activity"/>
    <property type="evidence" value="ECO:0007669"/>
    <property type="project" value="InterPro"/>
</dbReference>
<gene>
    <name evidence="4" type="ORF">FH607_006710</name>
</gene>
<sequence>MRPWPADAERSGAQTTGHGHPGTGGLSDGTGRADAGWPAAGTEPDDDRGAGARDGVPPAGTEQVNGNEPTVTERWALAADLGRAYARVSGDRNPIHLHPLTARPFGFRRPIAHGMWTAARALAALDEVLPEAFTVNVRFRAPAQLPSHPTFHAAPTHDGGHAFRLTAATGRPLLTGEITPPPPP</sequence>
<dbReference type="PRINTS" id="PR01483">
    <property type="entry name" value="FASYNTHASE"/>
</dbReference>
<dbReference type="PANTHER" id="PTHR43841">
    <property type="entry name" value="3-HYDROXYACYL-THIOESTER DEHYDRATASE HTDX-RELATED"/>
    <property type="match status" value="1"/>
</dbReference>
<keyword evidence="5" id="KW-1185">Reference proteome</keyword>
<name>A0A5N6AH32_9ACTN</name>
<proteinExistence type="inferred from homology"/>
<dbReference type="OrthoDB" id="9774179at2"/>
<evidence type="ECO:0000313" key="5">
    <source>
        <dbReference type="Proteomes" id="UP000314251"/>
    </source>
</evidence>
<dbReference type="Pfam" id="PF01575">
    <property type="entry name" value="MaoC_dehydratas"/>
    <property type="match status" value="1"/>
</dbReference>
<dbReference type="AlphaFoldDB" id="A0A5N6AH32"/>
<evidence type="ECO:0000256" key="2">
    <source>
        <dbReference type="SAM" id="MobiDB-lite"/>
    </source>
</evidence>